<feature type="domain" description="PPM-type phosphatase" evidence="1">
    <location>
        <begin position="1"/>
        <end position="236"/>
    </location>
</feature>
<dbReference type="SMART" id="SM00331">
    <property type="entry name" value="PP2C_SIG"/>
    <property type="match status" value="1"/>
</dbReference>
<dbReference type="Proteomes" id="UP000078596">
    <property type="component" value="Chromosome"/>
</dbReference>
<dbReference type="InterPro" id="IPR001932">
    <property type="entry name" value="PPM-type_phosphatase-like_dom"/>
</dbReference>
<organism evidence="2 3">
    <name type="scientific">Halothiobacillus diazotrophicus</name>
    <dbReference type="NCBI Taxonomy" id="1860122"/>
    <lineage>
        <taxon>Bacteria</taxon>
        <taxon>Pseudomonadati</taxon>
        <taxon>Pseudomonadota</taxon>
        <taxon>Gammaproteobacteria</taxon>
        <taxon>Chromatiales</taxon>
        <taxon>Halothiobacillaceae</taxon>
        <taxon>Halothiobacillus</taxon>
    </lineage>
</organism>
<dbReference type="SUPFAM" id="SSF81606">
    <property type="entry name" value="PP2C-like"/>
    <property type="match status" value="1"/>
</dbReference>
<dbReference type="InterPro" id="IPR036457">
    <property type="entry name" value="PPM-type-like_dom_sf"/>
</dbReference>
<evidence type="ECO:0000313" key="2">
    <source>
        <dbReference type="EMBL" id="ANJ67288.1"/>
    </source>
</evidence>
<protein>
    <recommendedName>
        <fullName evidence="1">PPM-type phosphatase domain-containing protein</fullName>
    </recommendedName>
</protein>
<dbReference type="PROSITE" id="PS51746">
    <property type="entry name" value="PPM_2"/>
    <property type="match status" value="1"/>
</dbReference>
<sequence>MGCDRHIGGRSHQQDQLACLSTPDLRRQLVIVADGVGGHWGGEMASNAVIDTARLMFPTALNESAGTDFLRALCTRASQEIQLRAAMEGEQAYATVVALLTDETRAYWAHVGDSRLYCFENDVLLHQTQDHSLVQNLFEQGKISAEERATHPDRNQILHALGMVGEVRPTLGEMSLNTNLRFLLCTDGFWSQVATAEMAGIFSAPDLNFATSLWVRQAARRGGAQSDNIALALWRPPKRASRGWSFFR</sequence>
<evidence type="ECO:0000259" key="1">
    <source>
        <dbReference type="PROSITE" id="PS51746"/>
    </source>
</evidence>
<dbReference type="CDD" id="cd00143">
    <property type="entry name" value="PP2Cc"/>
    <property type="match status" value="1"/>
</dbReference>
<dbReference type="Pfam" id="PF13672">
    <property type="entry name" value="PP2C_2"/>
    <property type="match status" value="1"/>
</dbReference>
<name>A0A191ZHG1_9GAMM</name>
<dbReference type="RefSeq" id="WP_066099847.1">
    <property type="nucleotide sequence ID" value="NZ_CP016027.1"/>
</dbReference>
<dbReference type="SMART" id="SM00332">
    <property type="entry name" value="PP2Cc"/>
    <property type="match status" value="1"/>
</dbReference>
<evidence type="ECO:0000313" key="3">
    <source>
        <dbReference type="Proteomes" id="UP000078596"/>
    </source>
</evidence>
<keyword evidence="3" id="KW-1185">Reference proteome</keyword>
<dbReference type="STRING" id="1860122.A9404_07745"/>
<dbReference type="AlphaFoldDB" id="A0A191ZHG1"/>
<proteinExistence type="predicted"/>
<accession>A0A191ZHG1</accession>
<reference evidence="2 3" key="1">
    <citation type="submission" date="2016-06" db="EMBL/GenBank/DDBJ databases">
        <title>Insight into the functional genes involving in sulfur oxidation in Pearl River water.</title>
        <authorList>
            <person name="Luo J."/>
            <person name="Tan X."/>
            <person name="Lin W."/>
        </authorList>
    </citation>
    <scope>NUCLEOTIDE SEQUENCE [LARGE SCALE GENOMIC DNA]</scope>
    <source>
        <strain evidence="2 3">LS2</strain>
    </source>
</reference>
<dbReference type="Gene3D" id="3.60.40.10">
    <property type="entry name" value="PPM-type phosphatase domain"/>
    <property type="match status" value="1"/>
</dbReference>
<dbReference type="KEGG" id="haz:A9404_07745"/>
<dbReference type="EMBL" id="CP016027">
    <property type="protein sequence ID" value="ANJ67288.1"/>
    <property type="molecule type" value="Genomic_DNA"/>
</dbReference>
<gene>
    <name evidence="2" type="ORF">A9404_07745</name>
</gene>